<dbReference type="OrthoDB" id="7862313at2759"/>
<dbReference type="InterPro" id="IPR008936">
    <property type="entry name" value="Rho_GTPase_activation_prot"/>
</dbReference>
<dbReference type="EMBL" id="BRYA01000027">
    <property type="protein sequence ID" value="GMI33153.1"/>
    <property type="molecule type" value="Genomic_DNA"/>
</dbReference>
<keyword evidence="4" id="KW-0968">Cytoplasmic vesicle</keyword>
<evidence type="ECO:0000313" key="8">
    <source>
        <dbReference type="Proteomes" id="UP001165065"/>
    </source>
</evidence>
<proteinExistence type="predicted"/>
<dbReference type="Gene3D" id="3.60.10.10">
    <property type="entry name" value="Endonuclease/exonuclease/phosphatase"/>
    <property type="match status" value="2"/>
</dbReference>
<dbReference type="InterPro" id="IPR036691">
    <property type="entry name" value="Endo/exonu/phosph_ase_sf"/>
</dbReference>
<evidence type="ECO:0000256" key="5">
    <source>
        <dbReference type="SAM" id="MobiDB-lite"/>
    </source>
</evidence>
<dbReference type="GO" id="GO:0030670">
    <property type="term" value="C:phagocytic vesicle membrane"/>
    <property type="evidence" value="ECO:0007669"/>
    <property type="project" value="UniProtKB-SubCell"/>
</dbReference>
<dbReference type="PANTHER" id="PTHR11200">
    <property type="entry name" value="INOSITOL 5-PHOSPHATASE"/>
    <property type="match status" value="1"/>
</dbReference>
<dbReference type="PROSITE" id="PS50238">
    <property type="entry name" value="RHOGAP"/>
    <property type="match status" value="1"/>
</dbReference>
<dbReference type="Gene3D" id="1.10.555.10">
    <property type="entry name" value="Rho GTPase activation protein"/>
    <property type="match status" value="1"/>
</dbReference>
<dbReference type="InterPro" id="IPR000300">
    <property type="entry name" value="IPPc"/>
</dbReference>
<dbReference type="PANTHER" id="PTHR11200:SF300">
    <property type="entry name" value="TYPE II INOSITOL 1,4,5-TRISPHOSPHATE 5-PHOSPHATASE"/>
    <property type="match status" value="1"/>
</dbReference>
<keyword evidence="3" id="KW-0967">Endosome</keyword>
<dbReference type="Pfam" id="PF22669">
    <property type="entry name" value="Exo_endo_phos2"/>
    <property type="match status" value="1"/>
</dbReference>
<evidence type="ECO:0000256" key="3">
    <source>
        <dbReference type="ARBA" id="ARBA00022753"/>
    </source>
</evidence>
<dbReference type="Pfam" id="PF21310">
    <property type="entry name" value="OCRL-like_ASH"/>
    <property type="match status" value="1"/>
</dbReference>
<dbReference type="InterPro" id="IPR000198">
    <property type="entry name" value="RhoGAP_dom"/>
</dbReference>
<evidence type="ECO:0000256" key="4">
    <source>
        <dbReference type="ARBA" id="ARBA00023329"/>
    </source>
</evidence>
<dbReference type="InterPro" id="IPR013783">
    <property type="entry name" value="Ig-like_fold"/>
</dbReference>
<protein>
    <recommendedName>
        <fullName evidence="6">Rho-GAP domain-containing protein</fullName>
    </recommendedName>
</protein>
<dbReference type="GO" id="GO:0046856">
    <property type="term" value="P:phosphatidylinositol dephosphorylation"/>
    <property type="evidence" value="ECO:0007669"/>
    <property type="project" value="InterPro"/>
</dbReference>
<reference evidence="8" key="1">
    <citation type="journal article" date="2023" name="Commun. Biol.">
        <title>Genome analysis of Parmales, the sister group of diatoms, reveals the evolutionary specialization of diatoms from phago-mixotrophs to photoautotrophs.</title>
        <authorList>
            <person name="Ban H."/>
            <person name="Sato S."/>
            <person name="Yoshikawa S."/>
            <person name="Yamada K."/>
            <person name="Nakamura Y."/>
            <person name="Ichinomiya M."/>
            <person name="Sato N."/>
            <person name="Blanc-Mathieu R."/>
            <person name="Endo H."/>
            <person name="Kuwata A."/>
            <person name="Ogata H."/>
        </authorList>
    </citation>
    <scope>NUCLEOTIDE SEQUENCE [LARGE SCALE GENOMIC DNA]</scope>
</reference>
<feature type="region of interest" description="Disordered" evidence="5">
    <location>
        <begin position="1"/>
        <end position="23"/>
    </location>
</feature>
<evidence type="ECO:0000259" key="6">
    <source>
        <dbReference type="PROSITE" id="PS50238"/>
    </source>
</evidence>
<dbReference type="GO" id="GO:0007165">
    <property type="term" value="P:signal transduction"/>
    <property type="evidence" value="ECO:0007669"/>
    <property type="project" value="InterPro"/>
</dbReference>
<evidence type="ECO:0000313" key="7">
    <source>
        <dbReference type="EMBL" id="GMI33153.1"/>
    </source>
</evidence>
<dbReference type="GO" id="GO:0031901">
    <property type="term" value="C:early endosome membrane"/>
    <property type="evidence" value="ECO:0007669"/>
    <property type="project" value="UniProtKB-SubCell"/>
</dbReference>
<dbReference type="Pfam" id="PF00620">
    <property type="entry name" value="RhoGAP"/>
    <property type="match status" value="1"/>
</dbReference>
<comment type="subcellular location">
    <subcellularLocation>
        <location evidence="2">Cytoplasmic vesicle</location>
        <location evidence="2">Phagosome membrane</location>
    </subcellularLocation>
    <subcellularLocation>
        <location evidence="1">Early endosome membrane</location>
    </subcellularLocation>
</comment>
<keyword evidence="8" id="KW-1185">Reference proteome</keyword>
<accession>A0A9W7G4J9</accession>
<dbReference type="Proteomes" id="UP001165065">
    <property type="component" value="Unassembled WGS sequence"/>
</dbReference>
<gene>
    <name evidence="7" type="ORF">TrCOL_g2587</name>
</gene>
<dbReference type="GO" id="GO:0004439">
    <property type="term" value="F:phosphatidylinositol-4,5-bisphosphate 5-phosphatase activity"/>
    <property type="evidence" value="ECO:0007669"/>
    <property type="project" value="TreeGrafter"/>
</dbReference>
<feature type="domain" description="Rho-GAP" evidence="6">
    <location>
        <begin position="444"/>
        <end position="622"/>
    </location>
</feature>
<dbReference type="InterPro" id="IPR048869">
    <property type="entry name" value="OCRL-1_2_ASH"/>
</dbReference>
<dbReference type="InterPro" id="IPR046985">
    <property type="entry name" value="IP5"/>
</dbReference>
<evidence type="ECO:0000256" key="2">
    <source>
        <dbReference type="ARBA" id="ARBA00004580"/>
    </source>
</evidence>
<dbReference type="SMART" id="SM00324">
    <property type="entry name" value="RhoGAP"/>
    <property type="match status" value="1"/>
</dbReference>
<evidence type="ECO:0000256" key="1">
    <source>
        <dbReference type="ARBA" id="ARBA00004146"/>
    </source>
</evidence>
<dbReference type="SUPFAM" id="SSF48350">
    <property type="entry name" value="GTPase activation domain, GAP"/>
    <property type="match status" value="1"/>
</dbReference>
<feature type="compositionally biased region" description="Polar residues" evidence="5">
    <location>
        <begin position="14"/>
        <end position="23"/>
    </location>
</feature>
<dbReference type="SMART" id="SM00128">
    <property type="entry name" value="IPPc"/>
    <property type="match status" value="1"/>
</dbReference>
<dbReference type="Gene3D" id="2.60.40.10">
    <property type="entry name" value="Immunoglobulins"/>
    <property type="match status" value="1"/>
</dbReference>
<sequence>MTHPPPLLHTTTPDVETSNGTTSNPEAVAKIREAWISNQLRRRQAEFTEYKNANVFTGTWNVNAKKMDPSASLASWLFPPSTPSPPDIIAVGFQEIVDLNAVNVAVDSKASQRSVFWQETILRTLTSNNRHYTLVQEVHLVGMLLCVYVQNKHLPHVSNVSCNTVGVGVMGVMGNKGGVSTLRKHDQLNIERGNSSVFQGFSESVLLFPPTYKYQPNTDLYECRPDKKLRAPAWCDRVLWHEADEGTVECQVYERAELNISDHKPVMATFTCRIKNINTEKRSDVYSEVMRSLDKRENQSLPKVDLDKVTIDFKSLYYDNKSTASITLTNTGTSNAHWRLVPKLEDEALCKEWVQVSPTFGLLVKGESCEINFSVQIDNETAMKLSNNEENLDDILILRLENGRDHYLTVSGKYARSCFGMNVRDLVLISEPVRDVPLDPKGRIDFEASHPPASLSVPKELWRIVDAICDKGLHEKDLFLTPGFAAEVKQIRECLDTNSDFGLFHIHSMAEVLVSFLASLSEPIVPSTLFPTLEIDQGNIMPWSRRFLEELPPIHYNCFVYIISFFREILLFSNSNNLSPAKLARVCTSCLIRNDDATRGGKGDRSRNMSLIFLHFLTTNSI</sequence>
<dbReference type="AlphaFoldDB" id="A0A9W7G4J9"/>
<organism evidence="7 8">
    <name type="scientific">Triparma columacea</name>
    <dbReference type="NCBI Taxonomy" id="722753"/>
    <lineage>
        <taxon>Eukaryota</taxon>
        <taxon>Sar</taxon>
        <taxon>Stramenopiles</taxon>
        <taxon>Ochrophyta</taxon>
        <taxon>Bolidophyceae</taxon>
        <taxon>Parmales</taxon>
        <taxon>Triparmaceae</taxon>
        <taxon>Triparma</taxon>
    </lineage>
</organism>
<comment type="caution">
    <text evidence="7">The sequence shown here is derived from an EMBL/GenBank/DDBJ whole genome shotgun (WGS) entry which is preliminary data.</text>
</comment>
<dbReference type="SUPFAM" id="SSF56219">
    <property type="entry name" value="DNase I-like"/>
    <property type="match status" value="2"/>
</dbReference>
<name>A0A9W7G4J9_9STRA</name>